<evidence type="ECO:0000313" key="3">
    <source>
        <dbReference type="Proteomes" id="UP000294847"/>
    </source>
</evidence>
<dbReference type="AlphaFoldDB" id="A0A4P7NFH1"/>
<evidence type="ECO:0000256" key="1">
    <source>
        <dbReference type="SAM" id="MobiDB-lite"/>
    </source>
</evidence>
<gene>
    <name evidence="2" type="ORF">PoMZ_07525</name>
</gene>
<feature type="compositionally biased region" description="Basic and acidic residues" evidence="1">
    <location>
        <begin position="92"/>
        <end position="109"/>
    </location>
</feature>
<evidence type="ECO:0000313" key="2">
    <source>
        <dbReference type="EMBL" id="QBZ60583.1"/>
    </source>
</evidence>
<dbReference type="Proteomes" id="UP000294847">
    <property type="component" value="Chromosome 4"/>
</dbReference>
<feature type="region of interest" description="Disordered" evidence="1">
    <location>
        <begin position="1"/>
        <end position="26"/>
    </location>
</feature>
<feature type="compositionally biased region" description="Basic residues" evidence="1">
    <location>
        <begin position="8"/>
        <end position="24"/>
    </location>
</feature>
<sequence length="171" mass="18955">MLPIPIPTRRRQGRQNTQRIKHPHNGLMVGLPSQTSPQGFACPAMTGAYCLHHTATLCQISAKYQTRAYFLSAAAFTASLPPIQSLTLQPTARHDDGGDRESRQGERGRRGLGFAAGSRSGAARVWQGRAGRRDRGCVNLGLRGCNFSTFKCRGSWQEELDIKRQTRMLFK</sequence>
<accession>A0A4P7NFH1</accession>
<organism evidence="2 3">
    <name type="scientific">Pyricularia oryzae</name>
    <name type="common">Rice blast fungus</name>
    <name type="synonym">Magnaporthe oryzae</name>
    <dbReference type="NCBI Taxonomy" id="318829"/>
    <lineage>
        <taxon>Eukaryota</taxon>
        <taxon>Fungi</taxon>
        <taxon>Dikarya</taxon>
        <taxon>Ascomycota</taxon>
        <taxon>Pezizomycotina</taxon>
        <taxon>Sordariomycetes</taxon>
        <taxon>Sordariomycetidae</taxon>
        <taxon>Magnaporthales</taxon>
        <taxon>Pyriculariaceae</taxon>
        <taxon>Pyricularia</taxon>
    </lineage>
</organism>
<feature type="region of interest" description="Disordered" evidence="1">
    <location>
        <begin position="88"/>
        <end position="115"/>
    </location>
</feature>
<reference evidence="2 3" key="1">
    <citation type="journal article" date="2019" name="Mol. Biol. Evol.">
        <title>Blast fungal genomes show frequent chromosomal changes, gene gains and losses, and effector gene turnover.</title>
        <authorList>
            <person name="Gomez Luciano L.B."/>
            <person name="Jason Tsai I."/>
            <person name="Chuma I."/>
            <person name="Tosa Y."/>
            <person name="Chen Y.H."/>
            <person name="Li J.Y."/>
            <person name="Li M.Y."/>
            <person name="Jade Lu M.Y."/>
            <person name="Nakayashiki H."/>
            <person name="Li W.H."/>
        </authorList>
    </citation>
    <scope>NUCLEOTIDE SEQUENCE [LARGE SCALE GENOMIC DNA]</scope>
    <source>
        <strain evidence="2">MZ5-1-6</strain>
    </source>
</reference>
<proteinExistence type="predicted"/>
<dbReference type="EMBL" id="CP034207">
    <property type="protein sequence ID" value="QBZ60583.1"/>
    <property type="molecule type" value="Genomic_DNA"/>
</dbReference>
<name>A0A4P7NFH1_PYROR</name>
<protein>
    <submittedName>
        <fullName evidence="2">Uncharacterized protein</fullName>
    </submittedName>
</protein>